<feature type="region of interest" description="Disordered" evidence="1">
    <location>
        <begin position="145"/>
        <end position="165"/>
    </location>
</feature>
<evidence type="ECO:0000313" key="2">
    <source>
        <dbReference type="EMBL" id="BBA97161.1"/>
    </source>
</evidence>
<feature type="compositionally biased region" description="Basic and acidic residues" evidence="1">
    <location>
        <begin position="1"/>
        <end position="20"/>
    </location>
</feature>
<reference evidence="2 3" key="4">
    <citation type="journal article" date="2020" name="Sci. Rep.">
        <title>beta-carboline chemical signals induce reveromycin production through a LuxR family regulator in Streptomyces sp. SN-593.</title>
        <authorList>
            <person name="Panthee S."/>
            <person name="Kito N."/>
            <person name="Hayashi T."/>
            <person name="Shimizu T."/>
            <person name="Ishikawa J."/>
            <person name="Hamamoto H."/>
            <person name="Osada H."/>
            <person name="Takahashi S."/>
        </authorList>
    </citation>
    <scope>NUCLEOTIDE SEQUENCE [LARGE SCALE GENOMIC DNA]</scope>
    <source>
        <strain evidence="2 3">SN-593</strain>
    </source>
</reference>
<feature type="region of interest" description="Disordered" evidence="1">
    <location>
        <begin position="226"/>
        <end position="256"/>
    </location>
</feature>
<dbReference type="AlphaFoldDB" id="A0A7U3UR74"/>
<feature type="compositionally biased region" description="Low complexity" evidence="1">
    <location>
        <begin position="362"/>
        <end position="372"/>
    </location>
</feature>
<evidence type="ECO:0000256" key="1">
    <source>
        <dbReference type="SAM" id="MobiDB-lite"/>
    </source>
</evidence>
<organism evidence="2 3">
    <name type="scientific">Actinacidiphila reveromycinica</name>
    <dbReference type="NCBI Taxonomy" id="659352"/>
    <lineage>
        <taxon>Bacteria</taxon>
        <taxon>Bacillati</taxon>
        <taxon>Actinomycetota</taxon>
        <taxon>Actinomycetes</taxon>
        <taxon>Kitasatosporales</taxon>
        <taxon>Streptomycetaceae</taxon>
        <taxon>Actinacidiphila</taxon>
    </lineage>
</organism>
<feature type="region of interest" description="Disordered" evidence="1">
    <location>
        <begin position="307"/>
        <end position="425"/>
    </location>
</feature>
<feature type="compositionally biased region" description="Low complexity" evidence="1">
    <location>
        <begin position="27"/>
        <end position="46"/>
    </location>
</feature>
<gene>
    <name evidence="2" type="ORF">RVR_2779</name>
</gene>
<keyword evidence="3" id="KW-1185">Reference proteome</keyword>
<evidence type="ECO:0000313" key="3">
    <source>
        <dbReference type="Proteomes" id="UP000595703"/>
    </source>
</evidence>
<dbReference type="Proteomes" id="UP000595703">
    <property type="component" value="Chromosome"/>
</dbReference>
<reference evidence="2 3" key="3">
    <citation type="journal article" date="2011" name="Nat. Chem. Biol.">
        <title>Reveromycin A biosynthesis uses RevG and RevJ for stereospecific spiroacetal formation.</title>
        <authorList>
            <person name="Takahashi S."/>
            <person name="Toyoda A."/>
            <person name="Sekiyama Y."/>
            <person name="Takagi H."/>
            <person name="Nogawa T."/>
            <person name="Uramoto M."/>
            <person name="Suzuki R."/>
            <person name="Koshino H."/>
            <person name="Kumano T."/>
            <person name="Panthee S."/>
            <person name="Dairi T."/>
            <person name="Ishikawa J."/>
            <person name="Ikeda H."/>
            <person name="Sakaki Y."/>
            <person name="Osada H."/>
        </authorList>
    </citation>
    <scope>NUCLEOTIDE SEQUENCE [LARGE SCALE GENOMIC DNA]</scope>
    <source>
        <strain evidence="2 3">SN-593</strain>
    </source>
</reference>
<dbReference type="KEGG" id="arev:RVR_2779"/>
<reference evidence="2 3" key="2">
    <citation type="journal article" date="2011" name="J. Antibiot.">
        <title>Furaquinocins I and J: novel polyketide isoprenoid hybrid compounds from Streptomyces reveromyceticus SN-593.</title>
        <authorList>
            <person name="Panthee S."/>
            <person name="Takahashi S."/>
            <person name="Takagi H."/>
            <person name="Nogawa T."/>
            <person name="Oowada E."/>
            <person name="Uramoto M."/>
            <person name="Osada H."/>
        </authorList>
    </citation>
    <scope>NUCLEOTIDE SEQUENCE [LARGE SCALE GENOMIC DNA]</scope>
    <source>
        <strain evidence="2 3">SN-593</strain>
    </source>
</reference>
<reference evidence="2 3" key="1">
    <citation type="journal article" date="2010" name="J. Bacteriol.">
        <title>Biochemical characterization of a novel indole prenyltransferase from Streptomyces sp. SN-593.</title>
        <authorList>
            <person name="Takahashi S."/>
            <person name="Takagi H."/>
            <person name="Toyoda A."/>
            <person name="Uramoto M."/>
            <person name="Nogawa T."/>
            <person name="Ueki M."/>
            <person name="Sakaki Y."/>
            <person name="Osada H."/>
        </authorList>
    </citation>
    <scope>NUCLEOTIDE SEQUENCE [LARGE SCALE GENOMIC DNA]</scope>
    <source>
        <strain evidence="2 3">SN-593</strain>
    </source>
</reference>
<feature type="compositionally biased region" description="Basic and acidic residues" evidence="1">
    <location>
        <begin position="244"/>
        <end position="256"/>
    </location>
</feature>
<dbReference type="RefSeq" id="WP_202233484.1">
    <property type="nucleotide sequence ID" value="NZ_AP018365.1"/>
</dbReference>
<proteinExistence type="predicted"/>
<accession>A0A7U3UR74</accession>
<name>A0A7U3UR74_9ACTN</name>
<protein>
    <submittedName>
        <fullName evidence="2">Putative membrane translocator</fullName>
    </submittedName>
</protein>
<sequence length="425" mass="43614">MDNHHEVFRLADRHFHESPDRLSATTGDEAAAPGDGKAPGAAAVPFVPGPRPVHPRDSTYAGPGGPVPAVEGREGRLAPDDQCPASHVPGRATLPEFPAPQSAARNAATVADPPYRIGQAPYFSDGGGVHAGTVTRTGDAVVLKKGRPHAGPASAGADAVTRRRRERDAAAVADLTRRPLRIRAGVQDAVAEVHACGPVFNDPHAFDTMGGPGDETVPLPDVEAAARSTDNGRRAVGDPGSVARPDRRGTEEDIHPLARPRPALFLPVTRLFAVDRGKAAHPAEVLGRRFPVPARFPEEAVAEITRAPQGADGPPHAAAWGGSGGGTGLRASSPPPDLHVQAGDPDPAAGTGGPGPSPAAAPAPARTAGLPARPRRRGRRTAAGSPAAVPPPARALNRGPHEPVRTATRAVHHPPNSSAATERST</sequence>
<feature type="region of interest" description="Disordered" evidence="1">
    <location>
        <begin position="1"/>
        <end position="98"/>
    </location>
</feature>
<dbReference type="EMBL" id="AP018365">
    <property type="protein sequence ID" value="BBA97161.1"/>
    <property type="molecule type" value="Genomic_DNA"/>
</dbReference>
<feature type="compositionally biased region" description="Polar residues" evidence="1">
    <location>
        <begin position="415"/>
        <end position="425"/>
    </location>
</feature>